<sequence length="402" mass="42978">MTDMPRTGALTDIRVVDLSRVLAGPLCGQMLADHGADVIKVEPPDGDETRGWGPPFVRDDHSAYFDGLNRNKRNVSIDLRTEDGQALLRRMLEGADVVIENFKAGTLERWGLADEVIAERFPRLIHCRITGYGVDGPLGGAPGYDAVLQALSGLMSINGEPEGPAMRIGIPLVDIVTSLNAMNGILLALHARESTGRGQLIDLALLDNAVSILHPHAGKWFASGEQPVRTGVAHPTICPYETFTCVDGPFFIGAGNDRQFRSLAAALGAPDLADDSRFRTNSDRLAHAEELRVILGDLVGSIGREDLAARLRAAGVPSGAVNQVGEALEMPHVLHREMVVEREGYRSVGIPVKMSETPGSVRFGPRPRGADTDEVLTGFGIGRAEVARLREAGVVSGGDGRP</sequence>
<dbReference type="InterPro" id="IPR044855">
    <property type="entry name" value="CoA-Trfase_III_dom3_sf"/>
</dbReference>
<dbReference type="InterPro" id="IPR050483">
    <property type="entry name" value="CoA-transferase_III_domain"/>
</dbReference>
<dbReference type="PANTHER" id="PTHR48207">
    <property type="entry name" value="SUCCINATE--HYDROXYMETHYLGLUTARATE COA-TRANSFERASE"/>
    <property type="match status" value="1"/>
</dbReference>
<dbReference type="EMBL" id="SMCX01000011">
    <property type="protein sequence ID" value="TCW23629.1"/>
    <property type="molecule type" value="Genomic_DNA"/>
</dbReference>
<evidence type="ECO:0000313" key="2">
    <source>
        <dbReference type="EMBL" id="TCW23629.1"/>
    </source>
</evidence>
<dbReference type="PANTHER" id="PTHR48207:SF3">
    <property type="entry name" value="SUCCINATE--HYDROXYMETHYLGLUTARATE COA-TRANSFERASE"/>
    <property type="match status" value="1"/>
</dbReference>
<dbReference type="AlphaFoldDB" id="A0A4R3ZTQ0"/>
<dbReference type="Pfam" id="PF02515">
    <property type="entry name" value="CoA_transf_3"/>
    <property type="match status" value="1"/>
</dbReference>
<reference evidence="2 3" key="1">
    <citation type="submission" date="2019-03" db="EMBL/GenBank/DDBJ databases">
        <title>Root nodule microbial communities of legume samples collected from USA, Mexico and Botswana.</title>
        <authorList>
            <person name="Hirsch A."/>
        </authorList>
    </citation>
    <scope>NUCLEOTIDE SEQUENCE [LARGE SCALE GENOMIC DNA]</scope>
    <source>
        <strain evidence="2 3">55</strain>
    </source>
</reference>
<accession>A0A4R3ZTQ0</accession>
<name>A0A4R3ZTQ0_9ACTN</name>
<protein>
    <submittedName>
        <fullName evidence="2">Crotonobetainyl-CoA:carnitine CoA-transferase CaiB-like acyl-CoA transferase</fullName>
    </submittedName>
</protein>
<evidence type="ECO:0000313" key="3">
    <source>
        <dbReference type="Proteomes" id="UP000295805"/>
    </source>
</evidence>
<dbReference type="InterPro" id="IPR023606">
    <property type="entry name" value="CoA-Trfase_III_dom_1_sf"/>
</dbReference>
<gene>
    <name evidence="2" type="ORF">EDD19_11165</name>
</gene>
<dbReference type="SUPFAM" id="SSF89796">
    <property type="entry name" value="CoA-transferase family III (CaiB/BaiF)"/>
    <property type="match status" value="1"/>
</dbReference>
<evidence type="ECO:0000256" key="1">
    <source>
        <dbReference type="ARBA" id="ARBA00022679"/>
    </source>
</evidence>
<proteinExistence type="predicted"/>
<dbReference type="InterPro" id="IPR003673">
    <property type="entry name" value="CoA-Trfase_fam_III"/>
</dbReference>
<keyword evidence="1 2" id="KW-0808">Transferase</keyword>
<dbReference type="Gene3D" id="3.30.1540.10">
    <property type="entry name" value="formyl-coa transferase, domain 3"/>
    <property type="match status" value="1"/>
</dbReference>
<organism evidence="2 3">
    <name type="scientific">Dietzia cinnamea</name>
    <dbReference type="NCBI Taxonomy" id="321318"/>
    <lineage>
        <taxon>Bacteria</taxon>
        <taxon>Bacillati</taxon>
        <taxon>Actinomycetota</taxon>
        <taxon>Actinomycetes</taxon>
        <taxon>Mycobacteriales</taxon>
        <taxon>Dietziaceae</taxon>
        <taxon>Dietzia</taxon>
    </lineage>
</organism>
<dbReference type="GO" id="GO:0008410">
    <property type="term" value="F:CoA-transferase activity"/>
    <property type="evidence" value="ECO:0007669"/>
    <property type="project" value="TreeGrafter"/>
</dbReference>
<dbReference type="Proteomes" id="UP000295805">
    <property type="component" value="Unassembled WGS sequence"/>
</dbReference>
<dbReference type="Gene3D" id="3.40.50.10540">
    <property type="entry name" value="Crotonobetainyl-coa:carnitine coa-transferase, domain 1"/>
    <property type="match status" value="1"/>
</dbReference>
<comment type="caution">
    <text evidence="2">The sequence shown here is derived from an EMBL/GenBank/DDBJ whole genome shotgun (WGS) entry which is preliminary data.</text>
</comment>